<dbReference type="AlphaFoldDB" id="A0A4Y2E6B6"/>
<dbReference type="EMBL" id="BGPR01000525">
    <property type="protein sequence ID" value="GBM24683.1"/>
    <property type="molecule type" value="Genomic_DNA"/>
</dbReference>
<protein>
    <submittedName>
        <fullName evidence="1">Uncharacterized protein</fullName>
    </submittedName>
</protein>
<gene>
    <name evidence="1" type="ORF">AVEN_46184_1</name>
</gene>
<name>A0A4Y2E6B6_ARAVE</name>
<evidence type="ECO:0000313" key="1">
    <source>
        <dbReference type="EMBL" id="GBM24683.1"/>
    </source>
</evidence>
<reference evidence="1 2" key="1">
    <citation type="journal article" date="2019" name="Sci. Rep.">
        <title>Orb-weaving spider Araneus ventricosus genome elucidates the spidroin gene catalogue.</title>
        <authorList>
            <person name="Kono N."/>
            <person name="Nakamura H."/>
            <person name="Ohtoshi R."/>
            <person name="Moran D.A.P."/>
            <person name="Shinohara A."/>
            <person name="Yoshida Y."/>
            <person name="Fujiwara M."/>
            <person name="Mori M."/>
            <person name="Tomita M."/>
            <person name="Arakawa K."/>
        </authorList>
    </citation>
    <scope>NUCLEOTIDE SEQUENCE [LARGE SCALE GENOMIC DNA]</scope>
</reference>
<accession>A0A4Y2E6B6</accession>
<dbReference type="Proteomes" id="UP000499080">
    <property type="component" value="Unassembled WGS sequence"/>
</dbReference>
<proteinExistence type="predicted"/>
<sequence length="103" mass="11501">MLLIRNLKSTANLVTVTVNHVTPILHRHPGTLNDSRCNSSSIEAGVLTAITGHGQNPPDGGTYYHCREVTQPPPLLYPRPEARTLLLLRLLIIHVLVVPRWER</sequence>
<comment type="caution">
    <text evidence="1">The sequence shown here is derived from an EMBL/GenBank/DDBJ whole genome shotgun (WGS) entry which is preliminary data.</text>
</comment>
<evidence type="ECO:0000313" key="2">
    <source>
        <dbReference type="Proteomes" id="UP000499080"/>
    </source>
</evidence>
<keyword evidence="2" id="KW-1185">Reference proteome</keyword>
<organism evidence="1 2">
    <name type="scientific">Araneus ventricosus</name>
    <name type="common">Orbweaver spider</name>
    <name type="synonym">Epeira ventricosa</name>
    <dbReference type="NCBI Taxonomy" id="182803"/>
    <lineage>
        <taxon>Eukaryota</taxon>
        <taxon>Metazoa</taxon>
        <taxon>Ecdysozoa</taxon>
        <taxon>Arthropoda</taxon>
        <taxon>Chelicerata</taxon>
        <taxon>Arachnida</taxon>
        <taxon>Araneae</taxon>
        <taxon>Araneomorphae</taxon>
        <taxon>Entelegynae</taxon>
        <taxon>Araneoidea</taxon>
        <taxon>Araneidae</taxon>
        <taxon>Araneus</taxon>
    </lineage>
</organism>